<keyword evidence="6" id="KW-1185">Reference proteome</keyword>
<evidence type="ECO:0000256" key="1">
    <source>
        <dbReference type="ARBA" id="ARBA00022729"/>
    </source>
</evidence>
<dbReference type="Gene3D" id="2.60.40.10">
    <property type="entry name" value="Immunoglobulins"/>
    <property type="match status" value="3"/>
</dbReference>
<gene>
    <name evidence="5" type="ORF">SporoS204_12585</name>
</gene>
<dbReference type="Gene3D" id="2.60.40.2340">
    <property type="match status" value="1"/>
</dbReference>
<evidence type="ECO:0000313" key="5">
    <source>
        <dbReference type="EMBL" id="ARF14916.1"/>
    </source>
</evidence>
<dbReference type="Proteomes" id="UP000192486">
    <property type="component" value="Chromosome"/>
</dbReference>
<accession>A0ABN4YSW5</accession>
<reference evidence="5 6" key="1">
    <citation type="submission" date="2016-04" db="EMBL/GenBank/DDBJ databases">
        <title>Comparative Genomics and Epigenetics of Sporosarcina ureae.</title>
        <authorList>
            <person name="Oliver A.S."/>
            <person name="Cooper K.K."/>
        </authorList>
    </citation>
    <scope>NUCLEOTIDE SEQUENCE [LARGE SCALE GENOMIC DNA]</scope>
    <source>
        <strain evidence="5 6">S204</strain>
    </source>
</reference>
<keyword evidence="1 2" id="KW-0732">Signal</keyword>
<feature type="domain" description="Pesticidal crystal protein Cry22Aa Ig-like" evidence="4">
    <location>
        <begin position="491"/>
        <end position="550"/>
    </location>
</feature>
<dbReference type="Pfam" id="PF13205">
    <property type="entry name" value="Big_5"/>
    <property type="match status" value="1"/>
</dbReference>
<sequence length="1295" mass="141937">MKKFISITMIFLLTIYSLQPSMPTFAAEGILTQLGTTKQSTNFPVTSLALDDKGNSIESGSLPGSFAITKELTKKPGSNSFEAIITFSSNKENMSVSVVQKTTSGYEYQVGGIVVTTSVNQKVAFPVTQAGIYYIKVLDGGTSVYSNEIKILPPAPTVTSVKGTSKIIAEGGIPGASVHLLNLTVESTNKDYLKESTFNKDGIAEFQDLSVRNGYEAKQMSNGLESTLSNKVTIFPSPAKLKVVKHSGSKISTGEIAVTGIEIGDTLLLYKGSTLESEIVLENLSTKNFNNLAAGVYRVIRKVNEIESDPAEIEILDKSTAPIITLEDAIHHEIEYPYSYVEPGYSAIDSEGQHIKKENIKVVSTIPNTSPPGKYTITYTATDDYGNTAIAIRNVTIFPNTINAAIVHTNEGLPEQRSNGDINITNAIAKATIYVYQDPDQQIKEFVLANQDTYTISLPVGKNYFIIQEVNGVRSKPSERYEVKDTTPPQLKLHGKQTIPLVVGDKYEEYSATATDNVDTALEIMITGSVDTSKPGKYTITYNTRDKAGNFAWTENDSDSIKEKYKRTIIVSPKSVVAIGSTADMGEIGVKFIYPGTANSLTKVTLHQLSSNVDGKDSNIELKSEYVLPSETTSVFTGVKPGRYYVTQTVGTYQSAPSNIVEVIDTDRPYITLTGPDQLHFTWGKDSPPYYLGGNYNDPGANANDYLEGDLTQFITKQSTLDANPTPGVYKIRYNVNAKRGVSADEKTRTVTIAPPAIHSVTSKIGSSQIEVSGIFQDPSTIVSLYDAYGTLVKSKNAEDKTDISFKDVAAGLSYYVTQTVNDIEGGPSATVNVNLHSDAEERTRLSSFDFPASQTNGVIDHNAGTITLTVPADTDVTKLAATFTTENSVPNDNTNPKAPSIKVKSSEQVSGITIQDFTKPVQYVLTVMDVKKTYTVTVFKASNSSLKWKNAFLKNILPSSSPQEFWLTSGEQALAIQNGVSYMSPEAMIHVSPTTLKESTVSNLSVQKVSLSSIKQSGDPSWISSLSNVYDIGWGRESYRFTQPIELELRSTENKSFAKLVRQNGKLYAFLQPTKRYGKNVVGLISEPGMYGLIDTLEAPTIKQSSTENPKRFTIEHTPGITYYSTSSRQVRFDQSSKDLNQNGFFFDGSVTDMTNWSSNSNEPIEANDELYAFRVFNQVVSPVSAFVTPKTTTWLNKGIQSVENHKIWKVSFNARIDINTLYSNSIRVTDDTTGKQVNISLSTSTDGKTVLIVPDVLYERGKQYTLWIDKTLKGNTKNKEFLKYPTKLSFKVK</sequence>
<protein>
    <recommendedName>
        <fullName evidence="7">DUF5011 domain-containing protein</fullName>
    </recommendedName>
</protein>
<feature type="domain" description="Pesticidal crystal protein Cry22Aa Ig-like" evidence="4">
    <location>
        <begin position="692"/>
        <end position="753"/>
    </location>
</feature>
<dbReference type="InterPro" id="IPR032179">
    <property type="entry name" value="Cry22Aa_Ig-like"/>
</dbReference>
<dbReference type="RefSeq" id="WP_029052711.1">
    <property type="nucleotide sequence ID" value="NZ_CP015108.1"/>
</dbReference>
<feature type="chain" id="PRO_5045669652" description="DUF5011 domain-containing protein" evidence="2">
    <location>
        <begin position="27"/>
        <end position="1295"/>
    </location>
</feature>
<evidence type="ECO:0000259" key="4">
    <source>
        <dbReference type="Pfam" id="PF16403"/>
    </source>
</evidence>
<evidence type="ECO:0000259" key="3">
    <source>
        <dbReference type="Pfam" id="PF13205"/>
    </source>
</evidence>
<feature type="domain" description="Pesticidal crystal protein Cry22Aa Ig-like" evidence="4">
    <location>
        <begin position="324"/>
        <end position="397"/>
    </location>
</feature>
<evidence type="ECO:0008006" key="7">
    <source>
        <dbReference type="Google" id="ProtNLM"/>
    </source>
</evidence>
<dbReference type="Pfam" id="PF16403">
    <property type="entry name" value="Bact_surface_Ig-like"/>
    <property type="match status" value="3"/>
</dbReference>
<organism evidence="5 6">
    <name type="scientific">Sporosarcina ureae</name>
    <dbReference type="NCBI Taxonomy" id="1571"/>
    <lineage>
        <taxon>Bacteria</taxon>
        <taxon>Bacillati</taxon>
        <taxon>Bacillota</taxon>
        <taxon>Bacilli</taxon>
        <taxon>Bacillales</taxon>
        <taxon>Caryophanaceae</taxon>
        <taxon>Sporosarcina</taxon>
    </lineage>
</organism>
<dbReference type="InterPro" id="IPR032812">
    <property type="entry name" value="SbsA_Ig"/>
</dbReference>
<proteinExistence type="predicted"/>
<dbReference type="EMBL" id="CP015108">
    <property type="protein sequence ID" value="ARF14916.1"/>
    <property type="molecule type" value="Genomic_DNA"/>
</dbReference>
<dbReference type="InterPro" id="IPR013783">
    <property type="entry name" value="Ig-like_fold"/>
</dbReference>
<evidence type="ECO:0000256" key="2">
    <source>
        <dbReference type="SAM" id="SignalP"/>
    </source>
</evidence>
<evidence type="ECO:0000313" key="6">
    <source>
        <dbReference type="Proteomes" id="UP000192486"/>
    </source>
</evidence>
<feature type="signal peptide" evidence="2">
    <location>
        <begin position="1"/>
        <end position="26"/>
    </location>
</feature>
<feature type="domain" description="SbsA Ig-like" evidence="3">
    <location>
        <begin position="1203"/>
        <end position="1293"/>
    </location>
</feature>
<name>A0ABN4YSW5_SPOUR</name>